<dbReference type="GO" id="GO:0003723">
    <property type="term" value="F:RNA binding"/>
    <property type="evidence" value="ECO:0007669"/>
    <property type="project" value="UniProtKB-UniRule"/>
</dbReference>
<dbReference type="PIRSF" id="PIRSF029950">
    <property type="entry name" value="Cas_CT1134"/>
    <property type="match status" value="1"/>
</dbReference>
<keyword evidence="2" id="KW-0378">Hydrolase</keyword>
<dbReference type="EMBL" id="JACYFG010000006">
    <property type="protein sequence ID" value="MBD5779018.1"/>
    <property type="molecule type" value="Genomic_DNA"/>
</dbReference>
<dbReference type="GO" id="GO:0043571">
    <property type="term" value="P:maintenance of CRISPR repeat elements"/>
    <property type="evidence" value="ECO:0007669"/>
    <property type="project" value="UniProtKB-UniRule"/>
</dbReference>
<dbReference type="InterPro" id="IPR013422">
    <property type="entry name" value="CRISPR-assoc_prot_Cas5_N"/>
</dbReference>
<gene>
    <name evidence="3" type="primary">cas5c</name>
    <name evidence="3" type="ORF">IEN85_05900</name>
</gene>
<evidence type="ECO:0000313" key="4">
    <source>
        <dbReference type="Proteomes" id="UP000622317"/>
    </source>
</evidence>
<evidence type="ECO:0000256" key="1">
    <source>
        <dbReference type="ARBA" id="ARBA00023118"/>
    </source>
</evidence>
<sequence>MKYGITLKVFGDYALFSRPEMKVERVSYDVITPSAARGILEAIYWKPQIRWIIDELTVLNPIRFTNIRRNEISAKVAVKGASGVNAGMKDPTVVPRLAVDQNRQQRASMVLKDVSYVIKAHVEILDTRMERGGEKIALPQAVGKHLDMFKRRARKGQAFHQPYFGCREFPVSFELIEEEANLPRPHEELLTDDTKDLGYMLHDIEFQQDRATKKVKSTTPHFFRAEMLNGVIAVPELPFPVAS</sequence>
<accession>A0A927F5Y1</accession>
<dbReference type="Gene3D" id="3.30.70.2660">
    <property type="match status" value="1"/>
</dbReference>
<dbReference type="CDD" id="cd09752">
    <property type="entry name" value="Cas5_I-C"/>
    <property type="match status" value="1"/>
</dbReference>
<keyword evidence="2" id="KW-0540">Nuclease</keyword>
<keyword evidence="1 2" id="KW-0051">Antiviral defense</keyword>
<comment type="similarity">
    <text evidence="2">Belongs to the CRISPR-associated protein Cas5 family. Subtype I-C/Dvulg subfamily.</text>
</comment>
<dbReference type="GO" id="GO:0016787">
    <property type="term" value="F:hydrolase activity"/>
    <property type="evidence" value="ECO:0007669"/>
    <property type="project" value="UniProtKB-KW"/>
</dbReference>
<comment type="caution">
    <text evidence="3">The sequence shown here is derived from an EMBL/GenBank/DDBJ whole genome shotgun (WGS) entry which is preliminary data.</text>
</comment>
<keyword evidence="2" id="KW-0694">RNA-binding</keyword>
<dbReference type="RefSeq" id="WP_191616139.1">
    <property type="nucleotide sequence ID" value="NZ_JACYFG010000006.1"/>
</dbReference>
<proteinExistence type="inferred from homology"/>
<dbReference type="NCBIfam" id="TIGR01876">
    <property type="entry name" value="cas_Cas5d"/>
    <property type="match status" value="1"/>
</dbReference>
<dbReference type="Pfam" id="PF09704">
    <property type="entry name" value="Cas_Cas5d"/>
    <property type="match status" value="1"/>
</dbReference>
<dbReference type="AlphaFoldDB" id="A0A927F5Y1"/>
<protein>
    <recommendedName>
        <fullName evidence="2">pre-crRNA processing endonuclease</fullName>
        <ecNumber evidence="2">3.1.-.-</ecNumber>
    </recommendedName>
</protein>
<dbReference type="EC" id="3.1.-.-" evidence="2"/>
<keyword evidence="2" id="KW-0255">Endonuclease</keyword>
<name>A0A927F5Y1_9BACT</name>
<keyword evidence="4" id="KW-1185">Reference proteome</keyword>
<dbReference type="NCBIfam" id="TIGR02593">
    <property type="entry name" value="CRISPR_cas5"/>
    <property type="match status" value="1"/>
</dbReference>
<organism evidence="3 4">
    <name type="scientific">Pelagicoccus enzymogenes</name>
    <dbReference type="NCBI Taxonomy" id="2773457"/>
    <lineage>
        <taxon>Bacteria</taxon>
        <taxon>Pseudomonadati</taxon>
        <taxon>Verrucomicrobiota</taxon>
        <taxon>Opitutia</taxon>
        <taxon>Puniceicoccales</taxon>
        <taxon>Pelagicoccaceae</taxon>
        <taxon>Pelagicoccus</taxon>
    </lineage>
</organism>
<dbReference type="GO" id="GO:0051607">
    <property type="term" value="P:defense response to virus"/>
    <property type="evidence" value="ECO:0007669"/>
    <property type="project" value="UniProtKB-UniRule"/>
</dbReference>
<dbReference type="GO" id="GO:0004519">
    <property type="term" value="F:endonuclease activity"/>
    <property type="evidence" value="ECO:0007669"/>
    <property type="project" value="UniProtKB-UniRule"/>
</dbReference>
<evidence type="ECO:0000313" key="3">
    <source>
        <dbReference type="EMBL" id="MBD5779018.1"/>
    </source>
</evidence>
<reference evidence="3" key="1">
    <citation type="submission" date="2020-09" db="EMBL/GenBank/DDBJ databases">
        <title>Pelagicoccus enzymogenes sp. nov. with an EPS production, isolated from marine sediment.</title>
        <authorList>
            <person name="Feng X."/>
        </authorList>
    </citation>
    <scope>NUCLEOTIDE SEQUENCE</scope>
    <source>
        <strain evidence="3">NFK12</strain>
    </source>
</reference>
<evidence type="ECO:0000256" key="2">
    <source>
        <dbReference type="PIRNR" id="PIRNR029950"/>
    </source>
</evidence>
<dbReference type="InterPro" id="IPR021124">
    <property type="entry name" value="CRISPR-assoc_prot_Cas5"/>
</dbReference>
<comment type="function">
    <text evidence="2">CRISPR (clustered regularly interspaced short palindromic repeat) is an adaptive immune system that provides protection against mobile genetic elements (viruses, transposable elements and conjugative plasmids). CRISPR clusters contain spacers, sequences complementary to antecedent mobile elements, and target invading nucleic acids. CRISPR clusters are transcribed and processed into CRISPR RNA (crRNA).</text>
</comment>
<dbReference type="InterPro" id="IPR010155">
    <property type="entry name" value="CRISPR-assoc_prot_Cas5d"/>
</dbReference>
<dbReference type="Proteomes" id="UP000622317">
    <property type="component" value="Unassembled WGS sequence"/>
</dbReference>